<dbReference type="PANTHER" id="PTHR31949">
    <property type="entry name" value="GASTRIC MUCIN-LIKE PROTEIN"/>
    <property type="match status" value="1"/>
</dbReference>
<reference evidence="3" key="1">
    <citation type="submission" date="2016-04" db="EMBL/GenBank/DDBJ databases">
        <title>Cephalotus genome sequencing.</title>
        <authorList>
            <person name="Fukushima K."/>
            <person name="Hasebe M."/>
            <person name="Fang X."/>
        </authorList>
    </citation>
    <scope>NUCLEOTIDE SEQUENCE [LARGE SCALE GENOMIC DNA]</scope>
    <source>
        <strain evidence="3">cv. St1</strain>
    </source>
</reference>
<feature type="compositionally biased region" description="Low complexity" evidence="1">
    <location>
        <begin position="208"/>
        <end position="247"/>
    </location>
</feature>
<feature type="compositionally biased region" description="Basic and acidic residues" evidence="1">
    <location>
        <begin position="11"/>
        <end position="21"/>
    </location>
</feature>
<accession>A0A1Q3CYZ1</accession>
<feature type="region of interest" description="Disordered" evidence="1">
    <location>
        <begin position="732"/>
        <end position="766"/>
    </location>
</feature>
<evidence type="ECO:0000313" key="2">
    <source>
        <dbReference type="EMBL" id="GAV85457.1"/>
    </source>
</evidence>
<feature type="compositionally biased region" description="Low complexity" evidence="1">
    <location>
        <begin position="734"/>
        <end position="752"/>
    </location>
</feature>
<dbReference type="OrthoDB" id="1929779at2759"/>
<sequence>MPPSPALRYSPRREMRAENHKRGFSLEGGLPFNEKDDDLSLFNEMQTKEREDFLLQSSDDFEDTFSTKLRRFSDLRLGISIPVRGESSEMLHEDGEKNDYDWLLTPPDTPLFPSLDDEPQQVNIVRRGRPRSQPISISRSSTMEKSHRSSRGSASPNRSSPSPRSGNSTFQSRGRPSSAPHSSPTPGIRSTTPMRRPSPSPSKPSTPAPRSSTPTPRRVSTGSSSSGVRGSSPIRTSRGSSSSPKIRAWQSNIPGFSSDAPPNLRTSLADRPASYVRGSSPASRNGQDSTSKFSRQSMSPTASRSVSSSHSHDRDLFSSHSKGSVASSGDDDIDSIQSVALGGSIHVVSKRLGASPNNKALAFSKKSTRILSPSSAPKRTFDSALRQMDYRKTPQNMFRPLLSSVPSSTFYSGKSSSAHRSLISRNSSVTTSSNASSDQGTSAAPDTEGSDHHQDDTVSDCGKVPCPDVEEVFVFDKLDILNQNIEHERHDSSHNIQLGDFDKELSVEFYPGDSEQFSHLRIDFVNTSTSDTLCVMGELTEFGDLEDLKICTRCCCRYRVTEPVETDPNLCVDCYKENHLVAVTIPETTVAYEDLAVLSVKSSEVSKQFDKLKPLMVLSEPLSHFSDMVEFKLRISEHEKNAKHDQFASDQVRDLFTTAAYSLPDRDMLCDQLQQPDENSKQNAEASEVTGISILLKRSSSTKGPVIQGRTCIATTIPYEDLSYTRNSANSLRSSIGHGSASASSSVDFSSSRLTDTHVQRQFSGRKSELENYRYDINTRTQSVGTSSSGFSNHTNQTSSLATSTNENWEVSVGDIECQVGETGVASQAKVRASENKAGSIDTSLDDAAALEKDFFELDHSSRTMDASTSELSCHTVSIQAEENSVISFPNYEDYSSFEEYDTTLSTSPDGLDVAEVHVQSSLATISEIEIENCCQNSPDSLIDDLSPKSKSNMNESIESSVRAHSDSVASVQESNNSDVANAILEDSSVMVECRAGNKGRSLTLEEATDTILFCSSIVHNLAYQAATIAIEKEKDSVTPLECPRHTVTLLGKSNSDRKEPRGRIVGKHNSKSHKARQRRVETDTMTPSSKTENDENDDEHLMSNVGLPSKADSMKPPKLESKCNCTIM</sequence>
<dbReference type="Proteomes" id="UP000187406">
    <property type="component" value="Unassembled WGS sequence"/>
</dbReference>
<feature type="compositionally biased region" description="Pro residues" evidence="1">
    <location>
        <begin position="196"/>
        <end position="207"/>
    </location>
</feature>
<organism evidence="2 3">
    <name type="scientific">Cephalotus follicularis</name>
    <name type="common">Albany pitcher plant</name>
    <dbReference type="NCBI Taxonomy" id="3775"/>
    <lineage>
        <taxon>Eukaryota</taxon>
        <taxon>Viridiplantae</taxon>
        <taxon>Streptophyta</taxon>
        <taxon>Embryophyta</taxon>
        <taxon>Tracheophyta</taxon>
        <taxon>Spermatophyta</taxon>
        <taxon>Magnoliopsida</taxon>
        <taxon>eudicotyledons</taxon>
        <taxon>Gunneridae</taxon>
        <taxon>Pentapetalae</taxon>
        <taxon>rosids</taxon>
        <taxon>fabids</taxon>
        <taxon>Oxalidales</taxon>
        <taxon>Cephalotaceae</taxon>
        <taxon>Cephalotus</taxon>
    </lineage>
</organism>
<protein>
    <submittedName>
        <fullName evidence="2">Uncharacterized protein</fullName>
    </submittedName>
</protein>
<feature type="region of interest" description="Disordered" evidence="1">
    <location>
        <begin position="1050"/>
        <end position="1129"/>
    </location>
</feature>
<dbReference type="InParanoid" id="A0A1Q3CYZ1"/>
<dbReference type="STRING" id="3775.A0A1Q3CYZ1"/>
<feature type="compositionally biased region" description="Low complexity" evidence="1">
    <location>
        <begin position="421"/>
        <end position="437"/>
    </location>
</feature>
<feature type="compositionally biased region" description="Low complexity" evidence="1">
    <location>
        <begin position="297"/>
        <end position="309"/>
    </location>
</feature>
<feature type="region of interest" description="Disordered" evidence="1">
    <location>
        <begin position="783"/>
        <end position="806"/>
    </location>
</feature>
<evidence type="ECO:0000256" key="1">
    <source>
        <dbReference type="SAM" id="MobiDB-lite"/>
    </source>
</evidence>
<feature type="compositionally biased region" description="Polar residues" evidence="1">
    <location>
        <begin position="280"/>
        <end position="296"/>
    </location>
</feature>
<evidence type="ECO:0000313" key="3">
    <source>
        <dbReference type="Proteomes" id="UP000187406"/>
    </source>
</evidence>
<dbReference type="FunCoup" id="A0A1Q3CYZ1">
    <property type="interactions" value="2458"/>
</dbReference>
<dbReference type="GO" id="GO:0055028">
    <property type="term" value="C:cortical microtubule"/>
    <property type="evidence" value="ECO:0007669"/>
    <property type="project" value="TreeGrafter"/>
</dbReference>
<dbReference type="AlphaFoldDB" id="A0A1Q3CYZ1"/>
<feature type="non-terminal residue" evidence="2">
    <location>
        <position position="1129"/>
    </location>
</feature>
<comment type="caution">
    <text evidence="2">The sequence shown here is derived from an EMBL/GenBank/DDBJ whole genome shotgun (WGS) entry which is preliminary data.</text>
</comment>
<feature type="region of interest" description="Disordered" evidence="1">
    <location>
        <begin position="1"/>
        <end position="31"/>
    </location>
</feature>
<keyword evidence="3" id="KW-1185">Reference proteome</keyword>
<gene>
    <name evidence="2" type="ORF">CFOL_v3_28893</name>
</gene>
<feature type="region of interest" description="Disordered" evidence="1">
    <location>
        <begin position="98"/>
        <end position="333"/>
    </location>
</feature>
<feature type="compositionally biased region" description="Polar residues" evidence="1">
    <location>
        <begin position="169"/>
        <end position="185"/>
    </location>
</feature>
<feature type="compositionally biased region" description="Low complexity" evidence="1">
    <location>
        <begin position="151"/>
        <end position="168"/>
    </location>
</feature>
<dbReference type="EMBL" id="BDDD01003575">
    <property type="protein sequence ID" value="GAV85457.1"/>
    <property type="molecule type" value="Genomic_DNA"/>
</dbReference>
<feature type="compositionally biased region" description="Low complexity" evidence="1">
    <location>
        <begin position="318"/>
        <end position="328"/>
    </location>
</feature>
<proteinExistence type="predicted"/>
<name>A0A1Q3CYZ1_CEPFO</name>
<feature type="compositionally biased region" description="Basic residues" evidence="1">
    <location>
        <begin position="1065"/>
        <end position="1078"/>
    </location>
</feature>
<feature type="compositionally biased region" description="Low complexity" evidence="1">
    <location>
        <begin position="131"/>
        <end position="141"/>
    </location>
</feature>
<dbReference type="GO" id="GO:0043622">
    <property type="term" value="P:cortical microtubule organization"/>
    <property type="evidence" value="ECO:0007669"/>
    <property type="project" value="TreeGrafter"/>
</dbReference>
<feature type="region of interest" description="Disordered" evidence="1">
    <location>
        <begin position="421"/>
        <end position="461"/>
    </location>
</feature>
<dbReference type="PANTHER" id="PTHR31949:SF3">
    <property type="entry name" value="RUN_FYVE DOMAIN PROTEIN"/>
    <property type="match status" value="1"/>
</dbReference>
<feature type="compositionally biased region" description="Basic and acidic residues" evidence="1">
    <location>
        <begin position="1113"/>
        <end position="1122"/>
    </location>
</feature>